<organism evidence="2 3">
    <name type="scientific">Acer negundo</name>
    <name type="common">Box elder</name>
    <dbReference type="NCBI Taxonomy" id="4023"/>
    <lineage>
        <taxon>Eukaryota</taxon>
        <taxon>Viridiplantae</taxon>
        <taxon>Streptophyta</taxon>
        <taxon>Embryophyta</taxon>
        <taxon>Tracheophyta</taxon>
        <taxon>Spermatophyta</taxon>
        <taxon>Magnoliopsida</taxon>
        <taxon>eudicotyledons</taxon>
        <taxon>Gunneridae</taxon>
        <taxon>Pentapetalae</taxon>
        <taxon>rosids</taxon>
        <taxon>malvids</taxon>
        <taxon>Sapindales</taxon>
        <taxon>Sapindaceae</taxon>
        <taxon>Hippocastanoideae</taxon>
        <taxon>Acereae</taxon>
        <taxon>Acer</taxon>
    </lineage>
</organism>
<dbReference type="PANTHER" id="PTHR47232">
    <property type="entry name" value="TRANSDUCIN FAMILY PROTEIN / WD-40 REPEAT FAMILY PROTEIN"/>
    <property type="match status" value="1"/>
</dbReference>
<sequence length="587" mass="66122">MLDGDKRNDAHLSGQNSEEAKVETDIVNEVTIANKWGDKLAYTRKKRCVRSEDMSEIAKKPKREEKDEENSREEQEEALVALIEHRTKEVEHLQHRISYYKSQLTESEKRLQDSQSKLARLRGRDNAVSSRSSQNNGTKSVKVERRSASPVHNEEGYSRNRPQSRPELLIPAVTPKISQPIKSSGFGMKSLIGTSTQASPSNHSNSVVRVKEEKSYKNSPDREVVDAQDRGTKRKFEQKEHKELIPLVSTRSSPSTIHCHASNHIPSQHKRKLRSLMLCPVNDQLFATSALDGVINLWQLQARGSSASLLSSTDCVSPKQRRWPEDIAWHPQGNSIFSVYTADSGDSQISVLNLNKSQGKARVTFLDEKPHLKGIINSISFMPWENACFVTGGSDHAVMLWSEKDSEDSWKPKALHRNLHSSAVMGVAGMQQKQIVLSVGADKRIIGFDAGVGRADFKHQIESKCMSVLPNPCDFNLFMVHTGTLGRQLRLFDIRLRQTEIHTFGWKQESSESQSALINQAWSPDGLYLTSGSADPVIHIFDIRYNAHKPSQSVRAHQKRVFKAVWHYSYPLLISISSDLNIGLHKI</sequence>
<feature type="compositionally biased region" description="Acidic residues" evidence="1">
    <location>
        <begin position="66"/>
        <end position="77"/>
    </location>
</feature>
<dbReference type="Pfam" id="PF00400">
    <property type="entry name" value="WD40"/>
    <property type="match status" value="1"/>
</dbReference>
<dbReference type="InterPro" id="IPR015943">
    <property type="entry name" value="WD40/YVTN_repeat-like_dom_sf"/>
</dbReference>
<feature type="region of interest" description="Disordered" evidence="1">
    <location>
        <begin position="46"/>
        <end position="77"/>
    </location>
</feature>
<name>A0AAD5NRL3_ACENE</name>
<evidence type="ECO:0000313" key="3">
    <source>
        <dbReference type="Proteomes" id="UP001064489"/>
    </source>
</evidence>
<dbReference type="AlphaFoldDB" id="A0AAD5NRL3"/>
<proteinExistence type="predicted"/>
<dbReference type="Gene3D" id="2.130.10.10">
    <property type="entry name" value="YVTN repeat-like/Quinoprotein amine dehydrogenase"/>
    <property type="match status" value="2"/>
</dbReference>
<feature type="compositionally biased region" description="Basic and acidic residues" evidence="1">
    <location>
        <begin position="49"/>
        <end position="65"/>
    </location>
</feature>
<evidence type="ECO:0000256" key="1">
    <source>
        <dbReference type="SAM" id="MobiDB-lite"/>
    </source>
</evidence>
<dbReference type="Proteomes" id="UP001064489">
    <property type="component" value="Chromosome 5"/>
</dbReference>
<feature type="region of interest" description="Disordered" evidence="1">
    <location>
        <begin position="192"/>
        <end position="238"/>
    </location>
</feature>
<reference evidence="2" key="2">
    <citation type="submission" date="2023-02" db="EMBL/GenBank/DDBJ databases">
        <authorList>
            <person name="Swenson N.G."/>
            <person name="Wegrzyn J.L."/>
            <person name="Mcevoy S.L."/>
        </authorList>
    </citation>
    <scope>NUCLEOTIDE SEQUENCE</scope>
    <source>
        <strain evidence="2">91603</strain>
        <tissue evidence="2">Leaf</tissue>
    </source>
</reference>
<feature type="compositionally biased region" description="Polar residues" evidence="1">
    <location>
        <begin position="192"/>
        <end position="207"/>
    </location>
</feature>
<dbReference type="PANTHER" id="PTHR47232:SF1">
    <property type="entry name" value="TRANSDUCIN FAMILY PROTEIN _ WD-40 REPEAT FAMILY PROTEIN"/>
    <property type="match status" value="1"/>
</dbReference>
<feature type="region of interest" description="Disordered" evidence="1">
    <location>
        <begin position="104"/>
        <end position="167"/>
    </location>
</feature>
<feature type="compositionally biased region" description="Polar residues" evidence="1">
    <location>
        <begin position="127"/>
        <end position="139"/>
    </location>
</feature>
<gene>
    <name evidence="2" type="ORF">LWI28_005698</name>
</gene>
<evidence type="ECO:0000313" key="2">
    <source>
        <dbReference type="EMBL" id="KAI9176666.1"/>
    </source>
</evidence>
<reference evidence="2" key="1">
    <citation type="journal article" date="2022" name="Plant J.">
        <title>Strategies of tolerance reflected in two North American maple genomes.</title>
        <authorList>
            <person name="McEvoy S.L."/>
            <person name="Sezen U.U."/>
            <person name="Trouern-Trend A."/>
            <person name="McMahon S.M."/>
            <person name="Schaberg P.G."/>
            <person name="Yang J."/>
            <person name="Wegrzyn J.L."/>
            <person name="Swenson N.G."/>
        </authorList>
    </citation>
    <scope>NUCLEOTIDE SEQUENCE</scope>
    <source>
        <strain evidence="2">91603</strain>
    </source>
</reference>
<dbReference type="InterPro" id="IPR001680">
    <property type="entry name" value="WD40_rpt"/>
</dbReference>
<feature type="compositionally biased region" description="Basic and acidic residues" evidence="1">
    <location>
        <begin position="209"/>
        <end position="238"/>
    </location>
</feature>
<comment type="caution">
    <text evidence="2">The sequence shown here is derived from an EMBL/GenBank/DDBJ whole genome shotgun (WGS) entry which is preliminary data.</text>
</comment>
<feature type="compositionally biased region" description="Basic and acidic residues" evidence="1">
    <location>
        <begin position="1"/>
        <end position="10"/>
    </location>
</feature>
<feature type="region of interest" description="Disordered" evidence="1">
    <location>
        <begin position="1"/>
        <end position="24"/>
    </location>
</feature>
<dbReference type="InterPro" id="IPR036322">
    <property type="entry name" value="WD40_repeat_dom_sf"/>
</dbReference>
<keyword evidence="3" id="KW-1185">Reference proteome</keyword>
<dbReference type="SMART" id="SM00320">
    <property type="entry name" value="WD40"/>
    <property type="match status" value="5"/>
</dbReference>
<dbReference type="EMBL" id="JAJSOW010000102">
    <property type="protein sequence ID" value="KAI9176666.1"/>
    <property type="molecule type" value="Genomic_DNA"/>
</dbReference>
<protein>
    <submittedName>
        <fullName evidence="2">Uncharacterized protein</fullName>
    </submittedName>
</protein>
<feature type="compositionally biased region" description="Basic and acidic residues" evidence="1">
    <location>
        <begin position="141"/>
        <end position="158"/>
    </location>
</feature>
<accession>A0AAD5NRL3</accession>
<dbReference type="SUPFAM" id="SSF50978">
    <property type="entry name" value="WD40 repeat-like"/>
    <property type="match status" value="1"/>
</dbReference>